<evidence type="ECO:0000313" key="2">
    <source>
        <dbReference type="EMBL" id="CAG8710667.1"/>
    </source>
</evidence>
<accession>A0A9N9N813</accession>
<keyword evidence="3" id="KW-1185">Reference proteome</keyword>
<proteinExistence type="predicted"/>
<comment type="caution">
    <text evidence="2">The sequence shown here is derived from an EMBL/GenBank/DDBJ whole genome shotgun (WGS) entry which is preliminary data.</text>
</comment>
<dbReference type="OrthoDB" id="10551013at2759"/>
<reference evidence="2" key="1">
    <citation type="submission" date="2021-06" db="EMBL/GenBank/DDBJ databases">
        <authorList>
            <person name="Kallberg Y."/>
            <person name="Tangrot J."/>
            <person name="Rosling A."/>
        </authorList>
    </citation>
    <scope>NUCLEOTIDE SEQUENCE</scope>
    <source>
        <strain evidence="2">CL551</strain>
    </source>
</reference>
<organism evidence="2 3">
    <name type="scientific">Acaulospora morrowiae</name>
    <dbReference type="NCBI Taxonomy" id="94023"/>
    <lineage>
        <taxon>Eukaryota</taxon>
        <taxon>Fungi</taxon>
        <taxon>Fungi incertae sedis</taxon>
        <taxon>Mucoromycota</taxon>
        <taxon>Glomeromycotina</taxon>
        <taxon>Glomeromycetes</taxon>
        <taxon>Diversisporales</taxon>
        <taxon>Acaulosporaceae</taxon>
        <taxon>Acaulospora</taxon>
    </lineage>
</organism>
<feature type="region of interest" description="Disordered" evidence="1">
    <location>
        <begin position="1"/>
        <end position="24"/>
    </location>
</feature>
<gene>
    <name evidence="2" type="ORF">AMORRO_LOCUS12667</name>
</gene>
<dbReference type="EMBL" id="CAJVPV010019318">
    <property type="protein sequence ID" value="CAG8710667.1"/>
    <property type="molecule type" value="Genomic_DNA"/>
</dbReference>
<feature type="non-terminal residue" evidence="2">
    <location>
        <position position="76"/>
    </location>
</feature>
<evidence type="ECO:0000256" key="1">
    <source>
        <dbReference type="SAM" id="MobiDB-lite"/>
    </source>
</evidence>
<dbReference type="AlphaFoldDB" id="A0A9N9N813"/>
<evidence type="ECO:0000313" key="3">
    <source>
        <dbReference type="Proteomes" id="UP000789342"/>
    </source>
</evidence>
<dbReference type="Proteomes" id="UP000789342">
    <property type="component" value="Unassembled WGS sequence"/>
</dbReference>
<protein>
    <submittedName>
        <fullName evidence="2">1460_t:CDS:1</fullName>
    </submittedName>
</protein>
<name>A0A9N9N813_9GLOM</name>
<sequence>MFKDSPTDCLQTSERRTVWPNDSRTAQQTASKHLNVGRYGLTTVGIRVTVNPAREFKELRGYGLTLFFYVILERSA</sequence>